<proteinExistence type="predicted"/>
<feature type="region of interest" description="Disordered" evidence="1">
    <location>
        <begin position="127"/>
        <end position="154"/>
    </location>
</feature>
<organism evidence="2 3">
    <name type="scientific">Polytolypa hystricis (strain UAMH7299)</name>
    <dbReference type="NCBI Taxonomy" id="1447883"/>
    <lineage>
        <taxon>Eukaryota</taxon>
        <taxon>Fungi</taxon>
        <taxon>Dikarya</taxon>
        <taxon>Ascomycota</taxon>
        <taxon>Pezizomycotina</taxon>
        <taxon>Eurotiomycetes</taxon>
        <taxon>Eurotiomycetidae</taxon>
        <taxon>Onygenales</taxon>
        <taxon>Onygenales incertae sedis</taxon>
        <taxon>Polytolypa</taxon>
    </lineage>
</organism>
<comment type="caution">
    <text evidence="2">The sequence shown here is derived from an EMBL/GenBank/DDBJ whole genome shotgun (WGS) entry which is preliminary data.</text>
</comment>
<evidence type="ECO:0000256" key="1">
    <source>
        <dbReference type="SAM" id="MobiDB-lite"/>
    </source>
</evidence>
<protein>
    <submittedName>
        <fullName evidence="2">Uncharacterized protein</fullName>
    </submittedName>
</protein>
<feature type="region of interest" description="Disordered" evidence="1">
    <location>
        <begin position="56"/>
        <end position="109"/>
    </location>
</feature>
<feature type="compositionally biased region" description="Low complexity" evidence="1">
    <location>
        <begin position="83"/>
        <end position="94"/>
    </location>
</feature>
<sequence length="280" mass="31099">MAIALFQCCMERRKNRNRRNVELDERYGDLSITAPLPGGWNQVPNYADEMAKHEEARLKSSKKSRRNWVSNSLSAWQQRRDSSQSSPRTQSSPPEKLRDSGTTAESGGADFVYKPASEEFFKSMAEIGKPRGSREASPSLTGDRQHRSHLSNASSGAYSIDQILPASLPRHPSYLDGLRNFSGVVSPPRSTTPNSFMAIPYDIRDAVTAPAPSVTKIPKLDTGTMESSSGSDYDAHSPTSIENQGTFLQTIDKKKQKKDKRRRQRAVTEEMVPSTTDLFG</sequence>
<feature type="compositionally biased region" description="Basic residues" evidence="1">
    <location>
        <begin position="254"/>
        <end position="265"/>
    </location>
</feature>
<evidence type="ECO:0000313" key="2">
    <source>
        <dbReference type="EMBL" id="PGH11369.1"/>
    </source>
</evidence>
<feature type="compositionally biased region" description="Polar residues" evidence="1">
    <location>
        <begin position="224"/>
        <end position="249"/>
    </location>
</feature>
<reference evidence="2 3" key="1">
    <citation type="submission" date="2017-10" db="EMBL/GenBank/DDBJ databases">
        <title>Comparative genomics in systemic dimorphic fungi from Ajellomycetaceae.</title>
        <authorList>
            <person name="Munoz J.F."/>
            <person name="Mcewen J.G."/>
            <person name="Clay O.K."/>
            <person name="Cuomo C.A."/>
        </authorList>
    </citation>
    <scope>NUCLEOTIDE SEQUENCE [LARGE SCALE GENOMIC DNA]</scope>
    <source>
        <strain evidence="2 3">UAMH7299</strain>
    </source>
</reference>
<evidence type="ECO:0000313" key="3">
    <source>
        <dbReference type="Proteomes" id="UP000224634"/>
    </source>
</evidence>
<dbReference type="Proteomes" id="UP000224634">
    <property type="component" value="Unassembled WGS sequence"/>
</dbReference>
<feature type="region of interest" description="Disordered" evidence="1">
    <location>
        <begin position="214"/>
        <end position="280"/>
    </location>
</feature>
<dbReference type="EMBL" id="PDNA01000133">
    <property type="protein sequence ID" value="PGH11369.1"/>
    <property type="molecule type" value="Genomic_DNA"/>
</dbReference>
<gene>
    <name evidence="2" type="ORF">AJ80_07160</name>
</gene>
<dbReference type="OrthoDB" id="4148828at2759"/>
<feature type="compositionally biased region" description="Polar residues" evidence="1">
    <location>
        <begin position="67"/>
        <end position="76"/>
    </location>
</feature>
<keyword evidence="3" id="KW-1185">Reference proteome</keyword>
<name>A0A2B7XQZ3_POLH7</name>
<accession>A0A2B7XQZ3</accession>
<dbReference type="AlphaFoldDB" id="A0A2B7XQZ3"/>